<dbReference type="Pfam" id="PF02482">
    <property type="entry name" value="Ribosomal_S30AE"/>
    <property type="match status" value="1"/>
</dbReference>
<dbReference type="eggNOG" id="COG1544">
    <property type="taxonomic scope" value="Bacteria"/>
</dbReference>
<reference evidence="1 2" key="2">
    <citation type="journal article" date="2016" name="Environ. Microbiol. Rep.">
        <title>Metagenomic evidence for the presence of phototrophic Gemmatimonadetes bacteria in diverse environments.</title>
        <authorList>
            <person name="Zeng Y."/>
            <person name="Baumbach J."/>
            <person name="Barbosa E.G."/>
            <person name="Azevedo V."/>
            <person name="Zhang C."/>
            <person name="Koblizek M."/>
        </authorList>
    </citation>
    <scope>NUCLEOTIDE SEQUENCE [LARGE SCALE GENOMIC DNA]</scope>
    <source>
        <strain evidence="1 2">AP64</strain>
    </source>
</reference>
<dbReference type="KEGG" id="gph:GEMMAAP_00120"/>
<keyword evidence="2" id="KW-1185">Reference proteome</keyword>
<dbReference type="STRING" id="1379270.GEMMAAP_00120"/>
<dbReference type="OrthoDB" id="121633at2"/>
<dbReference type="InterPro" id="IPR036567">
    <property type="entry name" value="RHF-like"/>
</dbReference>
<protein>
    <recommendedName>
        <fullName evidence="3">Ribosomal subunit interface protein</fullName>
    </recommendedName>
</protein>
<organism evidence="1 2">
    <name type="scientific">Gemmatimonas phototrophica</name>
    <dbReference type="NCBI Taxonomy" id="1379270"/>
    <lineage>
        <taxon>Bacteria</taxon>
        <taxon>Pseudomonadati</taxon>
        <taxon>Gemmatimonadota</taxon>
        <taxon>Gemmatimonadia</taxon>
        <taxon>Gemmatimonadales</taxon>
        <taxon>Gemmatimonadaceae</taxon>
        <taxon>Gemmatimonas</taxon>
    </lineage>
</organism>
<dbReference type="AlphaFoldDB" id="A0A143BGR4"/>
<dbReference type="InterPro" id="IPR003489">
    <property type="entry name" value="RHF/RaiA"/>
</dbReference>
<proteinExistence type="predicted"/>
<dbReference type="Proteomes" id="UP000076404">
    <property type="component" value="Chromosome"/>
</dbReference>
<evidence type="ECO:0000313" key="1">
    <source>
        <dbReference type="EMBL" id="AMW03682.1"/>
    </source>
</evidence>
<gene>
    <name evidence="1" type="ORF">GEMMAAP_00120</name>
</gene>
<sequence length="117" mass="13106">MLIQLNTDNQVEGSDEEVRQAEADLQRTMARFDKHITRIEVHFQDANAEKAGSNDKRCMLEARLRGRDPVAVSHTGPTLTAAFHGARDKLTTVLDRRVARLRPPKGVDPFETQGLSL</sequence>
<accession>A0A143BGR4</accession>
<evidence type="ECO:0000313" key="2">
    <source>
        <dbReference type="Proteomes" id="UP000076404"/>
    </source>
</evidence>
<evidence type="ECO:0008006" key="3">
    <source>
        <dbReference type="Google" id="ProtNLM"/>
    </source>
</evidence>
<dbReference type="SUPFAM" id="SSF69754">
    <property type="entry name" value="Ribosome binding protein Y (YfiA homologue)"/>
    <property type="match status" value="1"/>
</dbReference>
<name>A0A143BGR4_9BACT</name>
<dbReference type="RefSeq" id="WP_053333852.1">
    <property type="nucleotide sequence ID" value="NZ_CP011454.1"/>
</dbReference>
<reference evidence="1 2" key="1">
    <citation type="journal article" date="2014" name="Proc. Natl. Acad. Sci. U.S.A.">
        <title>Functional type 2 photosynthetic reaction centers found in the rare bacterial phylum Gemmatimonadetes.</title>
        <authorList>
            <person name="Zeng Y."/>
            <person name="Feng F."/>
            <person name="Medova H."/>
            <person name="Dean J."/>
            <person name="Koblizek M."/>
        </authorList>
    </citation>
    <scope>NUCLEOTIDE SEQUENCE [LARGE SCALE GENOMIC DNA]</scope>
    <source>
        <strain evidence="1 2">AP64</strain>
    </source>
</reference>
<dbReference type="EMBL" id="CP011454">
    <property type="protein sequence ID" value="AMW03682.1"/>
    <property type="molecule type" value="Genomic_DNA"/>
</dbReference>
<dbReference type="Gene3D" id="3.30.160.100">
    <property type="entry name" value="Ribosome hibernation promotion factor-like"/>
    <property type="match status" value="1"/>
</dbReference>